<keyword evidence="7" id="KW-0812">Transmembrane</keyword>
<reference evidence="10" key="1">
    <citation type="submission" date="2020-10" db="EMBL/GenBank/DDBJ databases">
        <authorList>
            <person name="Gilroy R."/>
        </authorList>
    </citation>
    <scope>NUCLEOTIDE SEQUENCE</scope>
    <source>
        <strain evidence="10">10532</strain>
    </source>
</reference>
<dbReference type="Gene3D" id="1.10.1370.20">
    <property type="entry name" value="Oligoendopeptidase f, C-terminal domain"/>
    <property type="match status" value="1"/>
</dbReference>
<dbReference type="InterPro" id="IPR001567">
    <property type="entry name" value="Pept_M3A_M3B_dom"/>
</dbReference>
<dbReference type="EMBL" id="JADIMM010000015">
    <property type="protein sequence ID" value="MBO8456716.1"/>
    <property type="molecule type" value="Genomic_DNA"/>
</dbReference>
<evidence type="ECO:0000256" key="6">
    <source>
        <dbReference type="RuleBase" id="RU003435"/>
    </source>
</evidence>
<keyword evidence="1 6" id="KW-0645">Protease</keyword>
<evidence type="ECO:0000313" key="10">
    <source>
        <dbReference type="EMBL" id="MBO8456716.1"/>
    </source>
</evidence>
<dbReference type="GO" id="GO:0046872">
    <property type="term" value="F:metal ion binding"/>
    <property type="evidence" value="ECO:0007669"/>
    <property type="project" value="UniProtKB-UniRule"/>
</dbReference>
<dbReference type="PANTHER" id="PTHR34217:SF1">
    <property type="entry name" value="CARBOXYPEPTIDASE 1"/>
    <property type="match status" value="1"/>
</dbReference>
<keyword evidence="2 6" id="KW-0479">Metal-binding</keyword>
<organism evidence="10 11">
    <name type="scientific">Candidatus Gallitreponema excrementavium</name>
    <dbReference type="NCBI Taxonomy" id="2840840"/>
    <lineage>
        <taxon>Bacteria</taxon>
        <taxon>Pseudomonadati</taxon>
        <taxon>Spirochaetota</taxon>
        <taxon>Spirochaetia</taxon>
        <taxon>Spirochaetales</taxon>
        <taxon>Candidatus Gallitreponema</taxon>
    </lineage>
</organism>
<proteinExistence type="inferred from homology"/>
<dbReference type="PANTHER" id="PTHR34217">
    <property type="entry name" value="METAL-DEPENDENT CARBOXYPEPTIDASE"/>
    <property type="match status" value="1"/>
</dbReference>
<gene>
    <name evidence="10" type="ORF">IAA81_00620</name>
</gene>
<protein>
    <submittedName>
        <fullName evidence="10">M3 family oligoendopeptidase</fullName>
    </submittedName>
</protein>
<keyword evidence="5 6" id="KW-0482">Metalloprotease</keyword>
<evidence type="ECO:0000259" key="8">
    <source>
        <dbReference type="Pfam" id="PF01432"/>
    </source>
</evidence>
<dbReference type="GO" id="GO:0006508">
    <property type="term" value="P:proteolysis"/>
    <property type="evidence" value="ECO:0007669"/>
    <property type="project" value="UniProtKB-KW"/>
</dbReference>
<dbReference type="Pfam" id="PF08439">
    <property type="entry name" value="Peptidase_M3_N"/>
    <property type="match status" value="1"/>
</dbReference>
<evidence type="ECO:0000259" key="9">
    <source>
        <dbReference type="Pfam" id="PF08439"/>
    </source>
</evidence>
<dbReference type="Gene3D" id="1.20.140.70">
    <property type="entry name" value="Oligopeptidase f, N-terminal domain"/>
    <property type="match status" value="1"/>
</dbReference>
<evidence type="ECO:0000256" key="5">
    <source>
        <dbReference type="ARBA" id="ARBA00023049"/>
    </source>
</evidence>
<dbReference type="CDD" id="cd09607">
    <property type="entry name" value="M3B_PepF"/>
    <property type="match status" value="1"/>
</dbReference>
<feature type="transmembrane region" description="Helical" evidence="7">
    <location>
        <begin position="510"/>
        <end position="528"/>
    </location>
</feature>
<evidence type="ECO:0000256" key="2">
    <source>
        <dbReference type="ARBA" id="ARBA00022723"/>
    </source>
</evidence>
<feature type="domain" description="Oligopeptidase F N-terminal" evidence="9">
    <location>
        <begin position="115"/>
        <end position="171"/>
    </location>
</feature>
<dbReference type="SUPFAM" id="SSF55486">
    <property type="entry name" value="Metalloproteases ('zincins'), catalytic domain"/>
    <property type="match status" value="1"/>
</dbReference>
<accession>A0A9D9HMS1</accession>
<dbReference type="InterPro" id="IPR042088">
    <property type="entry name" value="OligoPept_F_C"/>
</dbReference>
<comment type="caution">
    <text evidence="10">The sequence shown here is derived from an EMBL/GenBank/DDBJ whole genome shotgun (WGS) entry which is preliminary data.</text>
</comment>
<evidence type="ECO:0000256" key="1">
    <source>
        <dbReference type="ARBA" id="ARBA00022670"/>
    </source>
</evidence>
<dbReference type="InterPro" id="IPR013647">
    <property type="entry name" value="OligopepF_N_dom"/>
</dbReference>
<dbReference type="GO" id="GO:0004181">
    <property type="term" value="F:metallocarboxypeptidase activity"/>
    <property type="evidence" value="ECO:0007669"/>
    <property type="project" value="InterPro"/>
</dbReference>
<dbReference type="GO" id="GO:0004222">
    <property type="term" value="F:metalloendopeptidase activity"/>
    <property type="evidence" value="ECO:0007669"/>
    <property type="project" value="InterPro"/>
</dbReference>
<comment type="cofactor">
    <cofactor evidence="6">
        <name>Zn(2+)</name>
        <dbReference type="ChEBI" id="CHEBI:29105"/>
    </cofactor>
    <text evidence="6">Binds 1 zinc ion.</text>
</comment>
<evidence type="ECO:0000256" key="4">
    <source>
        <dbReference type="ARBA" id="ARBA00022833"/>
    </source>
</evidence>
<keyword evidence="4 6" id="KW-0862">Zinc</keyword>
<keyword evidence="7" id="KW-0472">Membrane</keyword>
<evidence type="ECO:0000256" key="3">
    <source>
        <dbReference type="ARBA" id="ARBA00022801"/>
    </source>
</evidence>
<evidence type="ECO:0000313" key="11">
    <source>
        <dbReference type="Proteomes" id="UP000823638"/>
    </source>
</evidence>
<dbReference type="Pfam" id="PF01432">
    <property type="entry name" value="Peptidase_M3"/>
    <property type="match status" value="1"/>
</dbReference>
<keyword evidence="3 6" id="KW-0378">Hydrolase</keyword>
<dbReference type="AlphaFoldDB" id="A0A9D9HMS1"/>
<keyword evidence="7" id="KW-1133">Transmembrane helix</keyword>
<dbReference type="Proteomes" id="UP000823638">
    <property type="component" value="Unassembled WGS sequence"/>
</dbReference>
<dbReference type="InterPro" id="IPR001333">
    <property type="entry name" value="Peptidase_M32_Taq"/>
</dbReference>
<reference evidence="10" key="2">
    <citation type="journal article" date="2021" name="PeerJ">
        <title>Extensive microbial diversity within the chicken gut microbiome revealed by metagenomics and culture.</title>
        <authorList>
            <person name="Gilroy R."/>
            <person name="Ravi A."/>
            <person name="Getino M."/>
            <person name="Pursley I."/>
            <person name="Horton D.L."/>
            <person name="Alikhan N.F."/>
            <person name="Baker D."/>
            <person name="Gharbi K."/>
            <person name="Hall N."/>
            <person name="Watson M."/>
            <person name="Adriaenssens E.M."/>
            <person name="Foster-Nyarko E."/>
            <person name="Jarju S."/>
            <person name="Secka A."/>
            <person name="Antonio M."/>
            <person name="Oren A."/>
            <person name="Chaudhuri R.R."/>
            <person name="La Ragione R."/>
            <person name="Hildebrand F."/>
            <person name="Pallen M.J."/>
        </authorList>
    </citation>
    <scope>NUCLEOTIDE SEQUENCE</scope>
    <source>
        <strain evidence="10">10532</strain>
    </source>
</reference>
<sequence>MNKDGFWDLTPLYKNYEDETFKKELSLLPVEISKLSDLIRGKNYGTGNLENILVSLQDIERLFTRLSNFVELNLAVNATSEDSLLFQDKLNSFQPQIESLWSGLSRFFAGFGKQKDFEETINNSGVLKSHDFFIREMIESGNHLLPANVEDYIFEMKRTGSSAWEQLRDMLDGVSTVEIDLDGIKTLPLPEIRNMAYSENPEIRKKAYYAELASYKKTEIPIAFALHSIKAESLYLSKLKGFDSLLDETLFNSRMKKETLFTMLEVIRENLGIFHRYYRLKSRILGHKNGLPFYDLFAPLGKSEQKFTVDSARKLLVKVFSDFDGEYGAFIDNAFENDWIDFYPREGKGGGAFCSTLHSERASRVMTNFTGTFSDVSTLAHELGHAFHDSCLYNESILNSDYPMPLAETASTFNEIMLSQTCLSTMSGNEALAILDSQISDWGQSIVDIYSRFLFETKVVETCGSHRMSVKELQSAMTEAQKQAYGEGLDPSFLHPDMWVCKCHYYSTAVHFYNFPYAFGLLLALGLFQMYKTDNKNFIGIYKKFLSLTGTNTIEETTKKAGIDITKKEFWQRSFNQIEKTIDEFEALCKENLPGIL</sequence>
<feature type="domain" description="Peptidase M3A/M3B catalytic" evidence="8">
    <location>
        <begin position="195"/>
        <end position="576"/>
    </location>
</feature>
<evidence type="ECO:0000256" key="7">
    <source>
        <dbReference type="SAM" id="Phobius"/>
    </source>
</evidence>
<comment type="similarity">
    <text evidence="6">Belongs to the peptidase M3 family.</text>
</comment>
<dbReference type="InterPro" id="IPR034006">
    <property type="entry name" value="M3B_PepF_2"/>
</dbReference>
<name>A0A9D9HMS1_9SPIR</name>